<evidence type="ECO:0000256" key="1">
    <source>
        <dbReference type="ARBA" id="ARBA00005695"/>
    </source>
</evidence>
<dbReference type="Gene3D" id="3.90.76.10">
    <property type="entry name" value="Dipeptide-binding Protein, Domain 1"/>
    <property type="match status" value="1"/>
</dbReference>
<feature type="domain" description="Solute-binding protein family 5" evidence="4">
    <location>
        <begin position="56"/>
        <end position="396"/>
    </location>
</feature>
<sequence>MLLLSCTSSNRLQGYVYYRLKASPSTLDPALIADVASATIAAKLFNGLVRLKGNLEITPDIAQKWSISEDGLRYTFFLKKGVRFPDGREVRARDFKYSFERVLNPATKSPNTWVFDKVVGAREFSEGRAGEVRGFKVKSNYVFEISLKRPFSPFLSMLTMTPAYVVPREDVEKWGADFSSHPSGTGPFTLKEWLPDRELLLAERTDYFDGNSRVKGIAYRIIAEDLTAVTEFELGNIDVIALPASAYSRFKNDKKWSRYIISREGLNTYYLGLNSSRPPFNDPELRRAVSYAIDREKILNTFYEGRGKLAVGPVPDLLRRWDIKTPVRYDPKKAGKIIRDRGLKGMKVDMYVSADKEVVDLAEIIQAYLARVGINVNIKQLEWSAYKEAVNKGEPD</sequence>
<accession>A0A3B1D869</accession>
<evidence type="ECO:0000259" key="4">
    <source>
        <dbReference type="Pfam" id="PF00496"/>
    </source>
</evidence>
<reference evidence="5" key="1">
    <citation type="submission" date="2018-06" db="EMBL/GenBank/DDBJ databases">
        <authorList>
            <person name="Zhirakovskaya E."/>
        </authorList>
    </citation>
    <scope>NUCLEOTIDE SEQUENCE</scope>
</reference>
<dbReference type="CDD" id="cd00995">
    <property type="entry name" value="PBP2_NikA_DppA_OppA_like"/>
    <property type="match status" value="1"/>
</dbReference>
<dbReference type="AlphaFoldDB" id="A0A3B1D869"/>
<dbReference type="GO" id="GO:0015833">
    <property type="term" value="P:peptide transport"/>
    <property type="evidence" value="ECO:0007669"/>
    <property type="project" value="TreeGrafter"/>
</dbReference>
<comment type="similarity">
    <text evidence="1">Belongs to the bacterial solute-binding protein 5 family.</text>
</comment>
<feature type="non-terminal residue" evidence="5">
    <location>
        <position position="396"/>
    </location>
</feature>
<name>A0A3B1D869_9ZZZZ</name>
<dbReference type="Gene3D" id="3.40.190.10">
    <property type="entry name" value="Periplasmic binding protein-like II"/>
    <property type="match status" value="1"/>
</dbReference>
<gene>
    <name evidence="5" type="ORF">MNBD_NITROSPIRAE03-1023</name>
</gene>
<dbReference type="Pfam" id="PF00496">
    <property type="entry name" value="SBP_bac_5"/>
    <property type="match status" value="1"/>
</dbReference>
<dbReference type="PANTHER" id="PTHR30290">
    <property type="entry name" value="PERIPLASMIC BINDING COMPONENT OF ABC TRANSPORTER"/>
    <property type="match status" value="1"/>
</dbReference>
<dbReference type="Gene3D" id="3.10.105.10">
    <property type="entry name" value="Dipeptide-binding Protein, Domain 3"/>
    <property type="match status" value="1"/>
</dbReference>
<dbReference type="SUPFAM" id="SSF53850">
    <property type="entry name" value="Periplasmic binding protein-like II"/>
    <property type="match status" value="1"/>
</dbReference>
<dbReference type="PANTHER" id="PTHR30290:SF9">
    <property type="entry name" value="OLIGOPEPTIDE-BINDING PROTEIN APPA"/>
    <property type="match status" value="1"/>
</dbReference>
<keyword evidence="2" id="KW-0813">Transport</keyword>
<dbReference type="EMBL" id="UOGI01000010">
    <property type="protein sequence ID" value="VAX27925.1"/>
    <property type="molecule type" value="Genomic_DNA"/>
</dbReference>
<protein>
    <recommendedName>
        <fullName evidence="4">Solute-binding protein family 5 domain-containing protein</fullName>
    </recommendedName>
</protein>
<dbReference type="GO" id="GO:1904680">
    <property type="term" value="F:peptide transmembrane transporter activity"/>
    <property type="evidence" value="ECO:0007669"/>
    <property type="project" value="TreeGrafter"/>
</dbReference>
<dbReference type="InterPro" id="IPR039424">
    <property type="entry name" value="SBP_5"/>
</dbReference>
<evidence type="ECO:0000256" key="3">
    <source>
        <dbReference type="ARBA" id="ARBA00022729"/>
    </source>
</evidence>
<proteinExistence type="inferred from homology"/>
<keyword evidence="3" id="KW-0732">Signal</keyword>
<dbReference type="InterPro" id="IPR000914">
    <property type="entry name" value="SBP_5_dom"/>
</dbReference>
<organism evidence="5">
    <name type="scientific">hydrothermal vent metagenome</name>
    <dbReference type="NCBI Taxonomy" id="652676"/>
    <lineage>
        <taxon>unclassified sequences</taxon>
        <taxon>metagenomes</taxon>
        <taxon>ecological metagenomes</taxon>
    </lineage>
</organism>
<evidence type="ECO:0000313" key="5">
    <source>
        <dbReference type="EMBL" id="VAX27925.1"/>
    </source>
</evidence>
<evidence type="ECO:0000256" key="2">
    <source>
        <dbReference type="ARBA" id="ARBA00022448"/>
    </source>
</evidence>